<dbReference type="PROSITE" id="PS50977">
    <property type="entry name" value="HTH_TETR_2"/>
    <property type="match status" value="1"/>
</dbReference>
<evidence type="ECO:0000256" key="4">
    <source>
        <dbReference type="PROSITE-ProRule" id="PRU00335"/>
    </source>
</evidence>
<dbReference type="AlphaFoldDB" id="A0A090Z6Z6"/>
<feature type="DNA-binding region" description="H-T-H motif" evidence="4">
    <location>
        <begin position="29"/>
        <end position="48"/>
    </location>
</feature>
<evidence type="ECO:0000256" key="3">
    <source>
        <dbReference type="ARBA" id="ARBA00023163"/>
    </source>
</evidence>
<dbReference type="OrthoDB" id="9795242at2"/>
<keyword evidence="3" id="KW-0804">Transcription</keyword>
<comment type="caution">
    <text evidence="6">The sequence shown here is derived from an EMBL/GenBank/DDBJ whole genome shotgun (WGS) entry which is preliminary data.</text>
</comment>
<dbReference type="GeneID" id="77009609"/>
<dbReference type="InterPro" id="IPR009057">
    <property type="entry name" value="Homeodomain-like_sf"/>
</dbReference>
<proteinExistence type="predicted"/>
<protein>
    <submittedName>
        <fullName evidence="6">Bacterial regulatory s, tetR family protein</fullName>
    </submittedName>
    <submittedName>
        <fullName evidence="7">TetR family transcriptional regulator</fullName>
    </submittedName>
</protein>
<dbReference type="PRINTS" id="PR00455">
    <property type="entry name" value="HTHTETR"/>
</dbReference>
<feature type="domain" description="HTH tetR-type" evidence="5">
    <location>
        <begin position="6"/>
        <end position="66"/>
    </location>
</feature>
<evidence type="ECO:0000256" key="2">
    <source>
        <dbReference type="ARBA" id="ARBA00023125"/>
    </source>
</evidence>
<dbReference type="GO" id="GO:0003677">
    <property type="term" value="F:DNA binding"/>
    <property type="evidence" value="ECO:0007669"/>
    <property type="project" value="UniProtKB-UniRule"/>
</dbReference>
<dbReference type="SUPFAM" id="SSF48498">
    <property type="entry name" value="Tetracyclin repressor-like, C-terminal domain"/>
    <property type="match status" value="1"/>
</dbReference>
<dbReference type="InterPro" id="IPR001647">
    <property type="entry name" value="HTH_TetR"/>
</dbReference>
<dbReference type="EMBL" id="JMQA01000037">
    <property type="protein sequence ID" value="KFN06432.1"/>
    <property type="molecule type" value="Genomic_DNA"/>
</dbReference>
<dbReference type="Proteomes" id="UP000029278">
    <property type="component" value="Unassembled WGS sequence"/>
</dbReference>
<reference evidence="6 8" key="1">
    <citation type="submission" date="2014-04" db="EMBL/GenBank/DDBJ databases">
        <authorList>
            <person name="Bishop-Lilly K.A."/>
            <person name="Broomall S.M."/>
            <person name="Chain P.S."/>
            <person name="Chertkov O."/>
            <person name="Coyne S.R."/>
            <person name="Daligault H.E."/>
            <person name="Davenport K.W."/>
            <person name="Erkkila T."/>
            <person name="Frey K.G."/>
            <person name="Gibbons H.S."/>
            <person name="Gu W."/>
            <person name="Jaissle J."/>
            <person name="Johnson S.L."/>
            <person name="Koroleva G.I."/>
            <person name="Ladner J.T."/>
            <person name="Lo C.-C."/>
            <person name="Minogue T.D."/>
            <person name="Munk C."/>
            <person name="Palacios G.F."/>
            <person name="Redden C.L."/>
            <person name="Rosenzweig C.N."/>
            <person name="Scholz M.B."/>
            <person name="Teshima H."/>
            <person name="Xu Y."/>
        </authorList>
    </citation>
    <scope>NUCLEOTIDE SEQUENCE [LARGE SCALE GENOMIC DNA]</scope>
    <source>
        <strain evidence="6 8">8244</strain>
    </source>
</reference>
<dbReference type="Pfam" id="PF00440">
    <property type="entry name" value="TetR_N"/>
    <property type="match status" value="1"/>
</dbReference>
<dbReference type="EMBL" id="WNZZ01000035">
    <property type="protein sequence ID" value="MUG26087.1"/>
    <property type="molecule type" value="Genomic_DNA"/>
</dbReference>
<evidence type="ECO:0000313" key="6">
    <source>
        <dbReference type="EMBL" id="KFN06432.1"/>
    </source>
</evidence>
<dbReference type="InterPro" id="IPR036271">
    <property type="entry name" value="Tet_transcr_reg_TetR-rel_C_sf"/>
</dbReference>
<keyword evidence="8" id="KW-1185">Reference proteome</keyword>
<dbReference type="PROSITE" id="PS01081">
    <property type="entry name" value="HTH_TETR_1"/>
    <property type="match status" value="1"/>
</dbReference>
<evidence type="ECO:0000256" key="1">
    <source>
        <dbReference type="ARBA" id="ARBA00023015"/>
    </source>
</evidence>
<dbReference type="SUPFAM" id="SSF46689">
    <property type="entry name" value="Homeodomain-like"/>
    <property type="match status" value="1"/>
</dbReference>
<dbReference type="PANTHER" id="PTHR47506">
    <property type="entry name" value="TRANSCRIPTIONAL REGULATORY PROTEIN"/>
    <property type="match status" value="1"/>
</dbReference>
<dbReference type="RefSeq" id="WP_036626281.1">
    <property type="nucleotide sequence ID" value="NZ_BGML01000012.1"/>
</dbReference>
<dbReference type="PANTHER" id="PTHR47506:SF10">
    <property type="entry name" value="TRANSCRIPTIONAL REGULATORY PROTEIN"/>
    <property type="match status" value="1"/>
</dbReference>
<evidence type="ECO:0000313" key="9">
    <source>
        <dbReference type="Proteomes" id="UP000442469"/>
    </source>
</evidence>
<evidence type="ECO:0000313" key="7">
    <source>
        <dbReference type="EMBL" id="MUG26087.1"/>
    </source>
</evidence>
<keyword evidence="2 4" id="KW-0238">DNA-binding</keyword>
<sequence>MARLREFDKEKALEAAMELFWEKGFEATSLTDLTSRMGIQRPSLYAAFGDKTELFEAALRKYMGSHASYVRTRLQKHATVKEAFRSYFESLVEAEYQGGENRGCFCINTMVELAPHDKKFEVLTREHEMYLAVIFQEKLEQGVQSGELKADLNAQALAQTLVVSLIGLTVLLKSRPERSFADNSVSVILSLLD</sequence>
<keyword evidence="1" id="KW-0805">Transcription regulation</keyword>
<dbReference type="Proteomes" id="UP000442469">
    <property type="component" value="Unassembled WGS sequence"/>
</dbReference>
<dbReference type="PATRIC" id="fig|44252.3.peg.4204"/>
<dbReference type="Gene3D" id="1.10.357.10">
    <property type="entry name" value="Tetracycline Repressor, domain 2"/>
    <property type="match status" value="1"/>
</dbReference>
<dbReference type="Pfam" id="PF16925">
    <property type="entry name" value="TetR_C_13"/>
    <property type="match status" value="1"/>
</dbReference>
<reference evidence="7 9" key="2">
    <citation type="submission" date="2019-11" db="EMBL/GenBank/DDBJ databases">
        <title>Draft genome sequences of five Paenibacillus species of dairy origin.</title>
        <authorList>
            <person name="Olajide A.M."/>
            <person name="Chen S."/>
            <person name="Lapointe G."/>
        </authorList>
    </citation>
    <scope>NUCLEOTIDE SEQUENCE [LARGE SCALE GENOMIC DNA]</scope>
    <source>
        <strain evidence="7 9">3CT49</strain>
    </source>
</reference>
<gene>
    <name evidence="6" type="ORF">DJ90_4217</name>
    <name evidence="7" type="ORF">GNQ08_27370</name>
</gene>
<evidence type="ECO:0000259" key="5">
    <source>
        <dbReference type="PROSITE" id="PS50977"/>
    </source>
</evidence>
<name>A0A090Z6Z6_PAEMA</name>
<dbReference type="InterPro" id="IPR011075">
    <property type="entry name" value="TetR_C"/>
</dbReference>
<organism evidence="6 8">
    <name type="scientific">Paenibacillus macerans</name>
    <name type="common">Bacillus macerans</name>
    <dbReference type="NCBI Taxonomy" id="44252"/>
    <lineage>
        <taxon>Bacteria</taxon>
        <taxon>Bacillati</taxon>
        <taxon>Bacillota</taxon>
        <taxon>Bacilli</taxon>
        <taxon>Bacillales</taxon>
        <taxon>Paenibacillaceae</taxon>
        <taxon>Paenibacillus</taxon>
    </lineage>
</organism>
<dbReference type="InterPro" id="IPR023772">
    <property type="entry name" value="DNA-bd_HTH_TetR-type_CS"/>
</dbReference>
<dbReference type="STRING" id="44252.DJ90_4217"/>
<dbReference type="Gene3D" id="1.10.10.60">
    <property type="entry name" value="Homeodomain-like"/>
    <property type="match status" value="1"/>
</dbReference>
<accession>A0A090Z6Z6</accession>
<dbReference type="HOGENOM" id="CLU_069356_28_0_9"/>
<evidence type="ECO:0000313" key="8">
    <source>
        <dbReference type="Proteomes" id="UP000029278"/>
    </source>
</evidence>